<dbReference type="EMBL" id="JAUCEY010000008">
    <property type="protein sequence ID" value="MDM5453198.1"/>
    <property type="molecule type" value="Genomic_DNA"/>
</dbReference>
<organism evidence="2 3">
    <name type="scientific">Peribacillus simplex</name>
    <dbReference type="NCBI Taxonomy" id="1478"/>
    <lineage>
        <taxon>Bacteria</taxon>
        <taxon>Bacillati</taxon>
        <taxon>Bacillota</taxon>
        <taxon>Bacilli</taxon>
        <taxon>Bacillales</taxon>
        <taxon>Bacillaceae</taxon>
        <taxon>Peribacillus</taxon>
    </lineage>
</organism>
<keyword evidence="1" id="KW-0812">Transmembrane</keyword>
<evidence type="ECO:0008006" key="4">
    <source>
        <dbReference type="Google" id="ProtNLM"/>
    </source>
</evidence>
<dbReference type="AlphaFoldDB" id="A0AAW7IAV5"/>
<evidence type="ECO:0000313" key="2">
    <source>
        <dbReference type="EMBL" id="MDM5453198.1"/>
    </source>
</evidence>
<keyword evidence="1" id="KW-0472">Membrane</keyword>
<name>A0AAW7IAV5_9BACI</name>
<protein>
    <recommendedName>
        <fullName evidence="4">3-isopropylmalate dehydrogenase</fullName>
    </recommendedName>
</protein>
<keyword evidence="1" id="KW-1133">Transmembrane helix</keyword>
<gene>
    <name evidence="2" type="ORF">QUF89_13495</name>
</gene>
<feature type="transmembrane region" description="Helical" evidence="1">
    <location>
        <begin position="42"/>
        <end position="64"/>
    </location>
</feature>
<dbReference type="RefSeq" id="WP_061463727.1">
    <property type="nucleotide sequence ID" value="NZ_CP011008.1"/>
</dbReference>
<comment type="caution">
    <text evidence="2">The sequence shown here is derived from an EMBL/GenBank/DDBJ whole genome shotgun (WGS) entry which is preliminary data.</text>
</comment>
<evidence type="ECO:0000313" key="3">
    <source>
        <dbReference type="Proteomes" id="UP001234602"/>
    </source>
</evidence>
<proteinExistence type="predicted"/>
<feature type="transmembrane region" description="Helical" evidence="1">
    <location>
        <begin position="76"/>
        <end position="94"/>
    </location>
</feature>
<evidence type="ECO:0000256" key="1">
    <source>
        <dbReference type="SAM" id="Phobius"/>
    </source>
</evidence>
<accession>A0AAW7IAV5</accession>
<reference evidence="2" key="1">
    <citation type="submission" date="2023-06" db="EMBL/GenBank/DDBJ databases">
        <title>Comparative genomics of Bacillaceae isolates and their secondary metabolite potential.</title>
        <authorList>
            <person name="Song L."/>
            <person name="Nielsen L.J."/>
            <person name="Mohite O."/>
            <person name="Xu X."/>
            <person name="Weber T."/>
            <person name="Kovacs A.T."/>
        </authorList>
    </citation>
    <scope>NUCLEOTIDE SEQUENCE</scope>
    <source>
        <strain evidence="2">D8_B_37</strain>
    </source>
</reference>
<sequence length="104" mass="11803">MEGLEIYDFLRLVFITLIISLFIISIILLAKKRRNLVNGFTVSIISIMSIIVSSINLIIMGYIADELNLAGDVISLYMFLIILGLSIFNLFIYFKKTVILVPNK</sequence>
<dbReference type="KEGG" id="bsj:UP17_14670"/>
<feature type="transmembrane region" description="Helical" evidence="1">
    <location>
        <begin position="12"/>
        <end position="30"/>
    </location>
</feature>
<dbReference type="Proteomes" id="UP001234602">
    <property type="component" value="Unassembled WGS sequence"/>
</dbReference>